<sequence length="307" mass="32156">MEAGRVSLSHVRVVIEQTEQCSPGSAREVDAALWSRPGRERTPAQLRETVRRLVARVDPEAVRRRVERARRSREFRYWSEDDGAIGVIQMRMPADQARGVVAVVDALARGAGDAPGGERRSLAQRRVDTARDLILDGATTGQDGACCCAPQGHDGHDGHDVSVTGGGSARDDLGEDATPADTTGEHATEDAAGEDAATEDAAGEDAGGEDAGGEDAGGEDAGGEDAGGEDAGGEDAGGEDAVASGRDALRGVRVGVGSPVRADVRITIGWMCWRGSRSVRRSWRAMVRSRRCWPGGWPLTRTPPGGG</sequence>
<evidence type="ECO:0000256" key="1">
    <source>
        <dbReference type="SAM" id="MobiDB-lite"/>
    </source>
</evidence>
<proteinExistence type="predicted"/>
<dbReference type="Proteomes" id="UP000245639">
    <property type="component" value="Unassembled WGS sequence"/>
</dbReference>
<comment type="caution">
    <text evidence="3">The sequence shown here is derived from an EMBL/GenBank/DDBJ whole genome shotgun (WGS) entry which is preliminary data.</text>
</comment>
<gene>
    <name evidence="3" type="ORF">C8D89_1211</name>
</gene>
<reference evidence="3 4" key="1">
    <citation type="submission" date="2018-04" db="EMBL/GenBank/DDBJ databases">
        <title>Genomic Encyclopedia of Type Strains, Phase IV (KMG-IV): sequencing the most valuable type-strain genomes for metagenomic binning, comparative biology and taxonomic classification.</title>
        <authorList>
            <person name="Goeker M."/>
        </authorList>
    </citation>
    <scope>NUCLEOTIDE SEQUENCE [LARGE SCALE GENOMIC DNA]</scope>
    <source>
        <strain evidence="3 4">DSM 45771</strain>
    </source>
</reference>
<dbReference type="InterPro" id="IPR003870">
    <property type="entry name" value="DUF222"/>
</dbReference>
<feature type="compositionally biased region" description="Acidic residues" evidence="1">
    <location>
        <begin position="191"/>
        <end position="238"/>
    </location>
</feature>
<organism evidence="3 4">
    <name type="scientific">Actinomycetospora cinnamomea</name>
    <dbReference type="NCBI Taxonomy" id="663609"/>
    <lineage>
        <taxon>Bacteria</taxon>
        <taxon>Bacillati</taxon>
        <taxon>Actinomycetota</taxon>
        <taxon>Actinomycetes</taxon>
        <taxon>Pseudonocardiales</taxon>
        <taxon>Pseudonocardiaceae</taxon>
        <taxon>Actinomycetospora</taxon>
    </lineage>
</organism>
<dbReference type="AlphaFoldDB" id="A0A2U1EU10"/>
<evidence type="ECO:0000313" key="3">
    <source>
        <dbReference type="EMBL" id="PVZ03401.1"/>
    </source>
</evidence>
<evidence type="ECO:0000259" key="2">
    <source>
        <dbReference type="Pfam" id="PF02720"/>
    </source>
</evidence>
<accession>A0A2U1EU10</accession>
<feature type="domain" description="DUF222" evidence="2">
    <location>
        <begin position="1"/>
        <end position="162"/>
    </location>
</feature>
<dbReference type="EMBL" id="QEKW01000021">
    <property type="protein sequence ID" value="PVZ03401.1"/>
    <property type="molecule type" value="Genomic_DNA"/>
</dbReference>
<evidence type="ECO:0000313" key="4">
    <source>
        <dbReference type="Proteomes" id="UP000245639"/>
    </source>
</evidence>
<keyword evidence="4" id="KW-1185">Reference proteome</keyword>
<protein>
    <submittedName>
        <fullName evidence="3">Uncharacterized protein DUF222</fullName>
    </submittedName>
</protein>
<dbReference type="Pfam" id="PF02720">
    <property type="entry name" value="DUF222"/>
    <property type="match status" value="1"/>
</dbReference>
<feature type="region of interest" description="Disordered" evidence="1">
    <location>
        <begin position="158"/>
        <end position="241"/>
    </location>
</feature>
<name>A0A2U1EU10_9PSEU</name>